<dbReference type="PANTHER" id="PTHR33922">
    <property type="entry name" value="OS01G0888066 PROTEIN-RELATED"/>
    <property type="match status" value="1"/>
</dbReference>
<feature type="compositionally biased region" description="Low complexity" evidence="1">
    <location>
        <begin position="225"/>
        <end position="240"/>
    </location>
</feature>
<feature type="region of interest" description="Disordered" evidence="1">
    <location>
        <begin position="96"/>
        <end position="188"/>
    </location>
</feature>
<accession>A0AA41VRU9</accession>
<dbReference type="Proteomes" id="UP001177140">
    <property type="component" value="Unassembled WGS sequence"/>
</dbReference>
<feature type="compositionally biased region" description="Low complexity" evidence="1">
    <location>
        <begin position="177"/>
        <end position="188"/>
    </location>
</feature>
<feature type="region of interest" description="Disordered" evidence="1">
    <location>
        <begin position="1"/>
        <end position="22"/>
    </location>
</feature>
<proteinExistence type="predicted"/>
<feature type="region of interest" description="Disordered" evidence="1">
    <location>
        <begin position="225"/>
        <end position="261"/>
    </location>
</feature>
<organism evidence="2 3">
    <name type="scientific">Papaver nudicaule</name>
    <name type="common">Iceland poppy</name>
    <dbReference type="NCBI Taxonomy" id="74823"/>
    <lineage>
        <taxon>Eukaryota</taxon>
        <taxon>Viridiplantae</taxon>
        <taxon>Streptophyta</taxon>
        <taxon>Embryophyta</taxon>
        <taxon>Tracheophyta</taxon>
        <taxon>Spermatophyta</taxon>
        <taxon>Magnoliopsida</taxon>
        <taxon>Ranunculales</taxon>
        <taxon>Papaveraceae</taxon>
        <taxon>Papaveroideae</taxon>
        <taxon>Papaver</taxon>
    </lineage>
</organism>
<evidence type="ECO:0000256" key="1">
    <source>
        <dbReference type="SAM" id="MobiDB-lite"/>
    </source>
</evidence>
<evidence type="ECO:0000313" key="3">
    <source>
        <dbReference type="Proteomes" id="UP001177140"/>
    </source>
</evidence>
<gene>
    <name evidence="2" type="ORF">MKW94_020836</name>
</gene>
<dbReference type="AlphaFoldDB" id="A0AA41VRU9"/>
<evidence type="ECO:0000313" key="2">
    <source>
        <dbReference type="EMBL" id="MCL7046344.1"/>
    </source>
</evidence>
<dbReference type="EMBL" id="JAJJMA010280096">
    <property type="protein sequence ID" value="MCL7046344.1"/>
    <property type="molecule type" value="Genomic_DNA"/>
</dbReference>
<keyword evidence="3" id="KW-1185">Reference proteome</keyword>
<name>A0AA41VRU9_PAPNU</name>
<comment type="caution">
    <text evidence="2">The sequence shown here is derived from an EMBL/GenBank/DDBJ whole genome shotgun (WGS) entry which is preliminary data.</text>
</comment>
<sequence length="365" mass="40865">MTRFNGDDDHRRLMEDYNSEQEEEEALSLCDLPIKEEVHQHQQNTIKSNKVAASLLEESEEFEFGSWVGSVLTESEICVADEVFFQGQILPLRHSVSSDNGFSLRRQDSNSINPSRSESMDRSSSGVYTSSRSSSSKSHNSITSTSTSTTTTTTSGHYKPLKNIFHSHPSPKPQIWNSNSSKSVRRNVISGRTGKTTTWGLFRVGLVKTPQIELQDLRLRNYKSFNSSGSSSGSSNKSSSIKNVITDSNGANGRLSKGGNEGEKKKMQRFYLFESCKCSIDAVESTVSSNIAVIKSSLNSKKKMSSNGSELMKEEVITMKKEEDIDDEKEIEKEKKEQGKKQKELMNHLRTFEWLKELSVADVPD</sequence>
<feature type="compositionally biased region" description="Polar residues" evidence="1">
    <location>
        <begin position="241"/>
        <end position="251"/>
    </location>
</feature>
<reference evidence="2" key="1">
    <citation type="submission" date="2022-03" db="EMBL/GenBank/DDBJ databases">
        <title>A functionally conserved STORR gene fusion in Papaver species that diverged 16.8 million years ago.</title>
        <authorList>
            <person name="Catania T."/>
        </authorList>
    </citation>
    <scope>NUCLEOTIDE SEQUENCE</scope>
    <source>
        <strain evidence="2">S-191538</strain>
    </source>
</reference>
<protein>
    <submittedName>
        <fullName evidence="2">Uncharacterized protein</fullName>
    </submittedName>
</protein>
<feature type="compositionally biased region" description="Basic and acidic residues" evidence="1">
    <location>
        <begin position="1"/>
        <end position="15"/>
    </location>
</feature>
<feature type="compositionally biased region" description="Low complexity" evidence="1">
    <location>
        <begin position="122"/>
        <end position="155"/>
    </location>
</feature>
<dbReference type="PANTHER" id="PTHR33922:SF2">
    <property type="entry name" value="OS07G0589600 PROTEIN"/>
    <property type="match status" value="1"/>
</dbReference>